<dbReference type="InterPro" id="IPR010376">
    <property type="entry name" value="GBBH-like_N"/>
</dbReference>
<keyword evidence="6" id="KW-0408">Iron</keyword>
<feature type="domain" description="Gamma-butyrobetaine hydroxylase-like N-terminal" evidence="8">
    <location>
        <begin position="3"/>
        <end position="77"/>
    </location>
</feature>
<reference evidence="9 10" key="1">
    <citation type="submission" date="2018-06" db="EMBL/GenBank/DDBJ databases">
        <title>Combined omics and stable isotope probing to characterize newly discovered Mariana Back-Arc vent microbial communities.</title>
        <authorList>
            <person name="Trembath-Reichert E."/>
            <person name="Huber J.A."/>
        </authorList>
    </citation>
    <scope>NUCLEOTIDE SEQUENCE [LARGE SCALE GENOMIC DNA]</scope>
    <source>
        <strain evidence="9">MAG 63_2</strain>
    </source>
</reference>
<evidence type="ECO:0000259" key="8">
    <source>
        <dbReference type="Pfam" id="PF06155"/>
    </source>
</evidence>
<dbReference type="EMBL" id="QNZM01000290">
    <property type="protein sequence ID" value="RTZ78418.1"/>
    <property type="molecule type" value="Genomic_DNA"/>
</dbReference>
<evidence type="ECO:0000259" key="7">
    <source>
        <dbReference type="Pfam" id="PF02668"/>
    </source>
</evidence>
<dbReference type="FunFam" id="3.30.2020.30:FF:000002">
    <property type="entry name" value="Putative gamma-butyrobetaine dioxygenase"/>
    <property type="match status" value="1"/>
</dbReference>
<comment type="similarity">
    <text evidence="2">Belongs to the gamma-BBH/TMLD family.</text>
</comment>
<dbReference type="InterPro" id="IPR038492">
    <property type="entry name" value="GBBH-like_N_sf"/>
</dbReference>
<evidence type="ECO:0000256" key="6">
    <source>
        <dbReference type="ARBA" id="ARBA00023004"/>
    </source>
</evidence>
<dbReference type="Gene3D" id="3.60.130.10">
    <property type="entry name" value="Clavaminate synthase-like"/>
    <property type="match status" value="1"/>
</dbReference>
<organism evidence="9 10">
    <name type="scientific">SAR324 cluster bacterium</name>
    <dbReference type="NCBI Taxonomy" id="2024889"/>
    <lineage>
        <taxon>Bacteria</taxon>
        <taxon>Deltaproteobacteria</taxon>
        <taxon>SAR324 cluster</taxon>
    </lineage>
</organism>
<evidence type="ECO:0000256" key="3">
    <source>
        <dbReference type="ARBA" id="ARBA00022723"/>
    </source>
</evidence>
<keyword evidence="4" id="KW-0223">Dioxygenase</keyword>
<dbReference type="GO" id="GO:0046872">
    <property type="term" value="F:metal ion binding"/>
    <property type="evidence" value="ECO:0007669"/>
    <property type="project" value="UniProtKB-KW"/>
</dbReference>
<dbReference type="PANTHER" id="PTHR10696:SF25">
    <property type="entry name" value="OXIDOREDUCTASE AIM17-RELATED"/>
    <property type="match status" value="1"/>
</dbReference>
<dbReference type="SUPFAM" id="SSF51197">
    <property type="entry name" value="Clavaminate synthase-like"/>
    <property type="match status" value="1"/>
</dbReference>
<evidence type="ECO:0000256" key="1">
    <source>
        <dbReference type="ARBA" id="ARBA00001954"/>
    </source>
</evidence>
<sequence>MIKKDESVEITWKNGETTLLPNLWLRDNCACDVCRNTQTTEKLFQLAQVDVNLMPETVDLIEDELHLLWPDGHRSVYGGSDIRALTIPQTTHLRLWSSEFRPQQFDYGKFIHNDSIAVDAIENFLSTGTILLTNAPTKECLENLAPMLGPLRETVFGRIHNVVVDSTGYNVASTNLELPPHTDLSSYSWPPSAQALHMLVNETEHGESIIVDGFAVATQFRNAHPNWFDRLCYTPVPFRIFDDNNETFATQPIIQLDTGGQIAGVRYSNQTMQPMNPVRTGLNEFYSAYHEFSTRITSDKAKAIFRLEGGQILLVAGHRVLHARKEFVANAKRHLQDAYFEHDNIRNHLTVIQRRLRKIGNTSLQ</sequence>
<dbReference type="Gene3D" id="3.30.2020.30">
    <property type="match status" value="1"/>
</dbReference>
<evidence type="ECO:0000313" key="10">
    <source>
        <dbReference type="Proteomes" id="UP000286732"/>
    </source>
</evidence>
<dbReference type="InterPro" id="IPR050411">
    <property type="entry name" value="AlphaKG_dependent_hydroxylases"/>
</dbReference>
<proteinExistence type="inferred from homology"/>
<evidence type="ECO:0000256" key="2">
    <source>
        <dbReference type="ARBA" id="ARBA00008654"/>
    </source>
</evidence>
<dbReference type="PANTHER" id="PTHR10696">
    <property type="entry name" value="GAMMA-BUTYROBETAINE HYDROXYLASE-RELATED"/>
    <property type="match status" value="1"/>
</dbReference>
<gene>
    <name evidence="9" type="ORF">DSY98_07345</name>
</gene>
<dbReference type="GO" id="GO:0045329">
    <property type="term" value="P:carnitine biosynthetic process"/>
    <property type="evidence" value="ECO:0007669"/>
    <property type="project" value="TreeGrafter"/>
</dbReference>
<dbReference type="InterPro" id="IPR042098">
    <property type="entry name" value="TauD-like_sf"/>
</dbReference>
<dbReference type="Proteomes" id="UP000286732">
    <property type="component" value="Unassembled WGS sequence"/>
</dbReference>
<accession>A0A432G4Y3</accession>
<keyword evidence="3" id="KW-0479">Metal-binding</keyword>
<dbReference type="Pfam" id="PF06155">
    <property type="entry name" value="GBBH-like_N"/>
    <property type="match status" value="1"/>
</dbReference>
<evidence type="ECO:0000313" key="9">
    <source>
        <dbReference type="EMBL" id="RTZ78418.1"/>
    </source>
</evidence>
<protein>
    <submittedName>
        <fullName evidence="9">Gamma-butyrobetaine hydroxylase</fullName>
    </submittedName>
</protein>
<dbReference type="GO" id="GO:0016706">
    <property type="term" value="F:2-oxoglutarate-dependent dioxygenase activity"/>
    <property type="evidence" value="ECO:0007669"/>
    <property type="project" value="UniProtKB-ARBA"/>
</dbReference>
<dbReference type="Pfam" id="PF02668">
    <property type="entry name" value="TauD"/>
    <property type="match status" value="1"/>
</dbReference>
<evidence type="ECO:0000256" key="4">
    <source>
        <dbReference type="ARBA" id="ARBA00022964"/>
    </source>
</evidence>
<evidence type="ECO:0000256" key="5">
    <source>
        <dbReference type="ARBA" id="ARBA00023002"/>
    </source>
</evidence>
<feature type="domain" description="TauD/TfdA-like" evidence="7">
    <location>
        <begin position="100"/>
        <end position="339"/>
    </location>
</feature>
<comment type="cofactor">
    <cofactor evidence="1">
        <name>Fe(2+)</name>
        <dbReference type="ChEBI" id="CHEBI:29033"/>
    </cofactor>
</comment>
<name>A0A432G4Y3_9DELT</name>
<keyword evidence="5" id="KW-0560">Oxidoreductase</keyword>
<comment type="caution">
    <text evidence="9">The sequence shown here is derived from an EMBL/GenBank/DDBJ whole genome shotgun (WGS) entry which is preliminary data.</text>
</comment>
<dbReference type="InterPro" id="IPR003819">
    <property type="entry name" value="TauD/TfdA-like"/>
</dbReference>
<dbReference type="AlphaFoldDB" id="A0A432G4Y3"/>